<evidence type="ECO:0000256" key="1">
    <source>
        <dbReference type="SAM" id="MobiDB-lite"/>
    </source>
</evidence>
<proteinExistence type="predicted"/>
<dbReference type="AlphaFoldDB" id="A0A4Y2WDL5"/>
<protein>
    <submittedName>
        <fullName evidence="2">Uncharacterized protein</fullName>
    </submittedName>
</protein>
<accession>A0A4Y2WDL5</accession>
<feature type="region of interest" description="Disordered" evidence="1">
    <location>
        <begin position="12"/>
        <end position="77"/>
    </location>
</feature>
<evidence type="ECO:0000313" key="2">
    <source>
        <dbReference type="EMBL" id="GBO35359.1"/>
    </source>
</evidence>
<keyword evidence="3" id="KW-1185">Reference proteome</keyword>
<evidence type="ECO:0000313" key="3">
    <source>
        <dbReference type="Proteomes" id="UP000499080"/>
    </source>
</evidence>
<gene>
    <name evidence="2" type="ORF">AVEN_3157_1</name>
</gene>
<comment type="caution">
    <text evidence="2">The sequence shown here is derived from an EMBL/GenBank/DDBJ whole genome shotgun (WGS) entry which is preliminary data.</text>
</comment>
<sequence>MESRYTFVKRNFSLERKSQAEANKTNGMASPTDIKKDFVARTGKNSSSNKERARPPRGEGKKEGKKKKSYGRTLGSLPITLHLQTGVSLLQSGLL</sequence>
<dbReference type="EMBL" id="BGPR01059332">
    <property type="protein sequence ID" value="GBO35359.1"/>
    <property type="molecule type" value="Genomic_DNA"/>
</dbReference>
<organism evidence="2 3">
    <name type="scientific">Araneus ventricosus</name>
    <name type="common">Orbweaver spider</name>
    <name type="synonym">Epeira ventricosa</name>
    <dbReference type="NCBI Taxonomy" id="182803"/>
    <lineage>
        <taxon>Eukaryota</taxon>
        <taxon>Metazoa</taxon>
        <taxon>Ecdysozoa</taxon>
        <taxon>Arthropoda</taxon>
        <taxon>Chelicerata</taxon>
        <taxon>Arachnida</taxon>
        <taxon>Araneae</taxon>
        <taxon>Araneomorphae</taxon>
        <taxon>Entelegynae</taxon>
        <taxon>Araneoidea</taxon>
        <taxon>Araneidae</taxon>
        <taxon>Araneus</taxon>
    </lineage>
</organism>
<dbReference type="Proteomes" id="UP000499080">
    <property type="component" value="Unassembled WGS sequence"/>
</dbReference>
<feature type="compositionally biased region" description="Polar residues" evidence="1">
    <location>
        <begin position="20"/>
        <end position="29"/>
    </location>
</feature>
<reference evidence="2 3" key="1">
    <citation type="journal article" date="2019" name="Sci. Rep.">
        <title>Orb-weaving spider Araneus ventricosus genome elucidates the spidroin gene catalogue.</title>
        <authorList>
            <person name="Kono N."/>
            <person name="Nakamura H."/>
            <person name="Ohtoshi R."/>
            <person name="Moran D.A.P."/>
            <person name="Shinohara A."/>
            <person name="Yoshida Y."/>
            <person name="Fujiwara M."/>
            <person name="Mori M."/>
            <person name="Tomita M."/>
            <person name="Arakawa K."/>
        </authorList>
    </citation>
    <scope>NUCLEOTIDE SEQUENCE [LARGE SCALE GENOMIC DNA]</scope>
</reference>
<feature type="compositionally biased region" description="Basic and acidic residues" evidence="1">
    <location>
        <begin position="49"/>
        <end position="62"/>
    </location>
</feature>
<name>A0A4Y2WDL5_ARAVE</name>